<name>A0A8T2TS07_CERRI</name>
<feature type="transmembrane region" description="Helical" evidence="8">
    <location>
        <begin position="126"/>
        <end position="146"/>
    </location>
</feature>
<dbReference type="OMA" id="ETGWRWM"/>
<accession>A0A8T2TS07</accession>
<feature type="transmembrane region" description="Helical" evidence="8">
    <location>
        <begin position="103"/>
        <end position="120"/>
    </location>
</feature>
<evidence type="ECO:0000313" key="10">
    <source>
        <dbReference type="EMBL" id="KAH7424204.1"/>
    </source>
</evidence>
<evidence type="ECO:0000313" key="11">
    <source>
        <dbReference type="Proteomes" id="UP000825935"/>
    </source>
</evidence>
<evidence type="ECO:0000256" key="3">
    <source>
        <dbReference type="ARBA" id="ARBA00022448"/>
    </source>
</evidence>
<keyword evidence="4 8" id="KW-0812">Transmembrane</keyword>
<evidence type="ECO:0000259" key="9">
    <source>
        <dbReference type="PROSITE" id="PS50850"/>
    </source>
</evidence>
<dbReference type="InterPro" id="IPR050814">
    <property type="entry name" value="Myo-inositol_Transporter"/>
</dbReference>
<feature type="transmembrane region" description="Helical" evidence="8">
    <location>
        <begin position="443"/>
        <end position="461"/>
    </location>
</feature>
<protein>
    <recommendedName>
        <fullName evidence="9">Major facilitator superfamily (MFS) profile domain-containing protein</fullName>
    </recommendedName>
</protein>
<sequence length="560" mass="60511">MSAETSGTKIALLPKEGKRKTQIWSNPYILKLTFSASIGALLFGYDTGVVSGALLYIKDDFSAVEKSSLLQETIVSMAIAGAIVGAFFGGWINDRFGRKPATLLADITFTLGAVVMAAAPNPFVLIFGRLLVGLGVGVASLTAPLYVAEVSPSDVRGFLVSTTVLYITGGQFISYLVNLGFTEVAGTWRWMLGVSGIPAVLQFGVMLFLPESPRWLFRKGRVDEAVSVLEKVYHPEQVENEVQALASSMSTGIGFKNSTKVDWVQMVKGREVRTALAIGIGLQVFQQFVGINTVMYYSPSIMQMAGFTSNQLALSLSLITSGFNALGTIAGMYLIDRIGRRHLAMFSLIGVIFALLVLSASFKLSELSSPSFQIEDSNATCVNFSNSSQTSSWGCVDCLQQGCGFCAAADNVMNIGSCYQLTSKTTCTRQSRTWYSSVCPGKFGWMSIVGLTLYIIFFSPGMGPVPWTVNSEIYPLHLRGVCGGVAAMSNWISNLIVSESFLSLTEAVGEAITFGIFAVIALLALLFVWRFVPETKGLSFEEVERLFVDESNHNIESPDA</sequence>
<feature type="transmembrane region" description="Helical" evidence="8">
    <location>
        <begin position="312"/>
        <end position="335"/>
    </location>
</feature>
<dbReference type="GO" id="GO:0022857">
    <property type="term" value="F:transmembrane transporter activity"/>
    <property type="evidence" value="ECO:0007669"/>
    <property type="project" value="InterPro"/>
</dbReference>
<dbReference type="SUPFAM" id="SSF103473">
    <property type="entry name" value="MFS general substrate transporter"/>
    <property type="match status" value="1"/>
</dbReference>
<gene>
    <name evidence="10" type="ORF">KP509_12G094900</name>
</gene>
<dbReference type="CDD" id="cd17360">
    <property type="entry name" value="MFS_HMIT_like"/>
    <property type="match status" value="1"/>
</dbReference>
<dbReference type="NCBIfam" id="TIGR00879">
    <property type="entry name" value="SP"/>
    <property type="match status" value="1"/>
</dbReference>
<dbReference type="PROSITE" id="PS00217">
    <property type="entry name" value="SUGAR_TRANSPORT_2"/>
    <property type="match status" value="1"/>
</dbReference>
<comment type="subcellular location">
    <subcellularLocation>
        <location evidence="1">Membrane</location>
        <topology evidence="1">Multi-pass membrane protein</topology>
    </subcellularLocation>
</comment>
<feature type="transmembrane region" description="Helical" evidence="8">
    <location>
        <begin position="28"/>
        <end position="57"/>
    </location>
</feature>
<evidence type="ECO:0000256" key="5">
    <source>
        <dbReference type="ARBA" id="ARBA00022989"/>
    </source>
</evidence>
<feature type="domain" description="Major facilitator superfamily (MFS) profile" evidence="9">
    <location>
        <begin position="32"/>
        <end position="536"/>
    </location>
</feature>
<dbReference type="InterPro" id="IPR036259">
    <property type="entry name" value="MFS_trans_sf"/>
</dbReference>
<evidence type="ECO:0000256" key="6">
    <source>
        <dbReference type="ARBA" id="ARBA00023136"/>
    </source>
</evidence>
<feature type="transmembrane region" description="Helical" evidence="8">
    <location>
        <begin position="275"/>
        <end position="297"/>
    </location>
</feature>
<evidence type="ECO:0000256" key="8">
    <source>
        <dbReference type="SAM" id="Phobius"/>
    </source>
</evidence>
<reference evidence="10" key="1">
    <citation type="submission" date="2021-08" db="EMBL/GenBank/DDBJ databases">
        <title>WGS assembly of Ceratopteris richardii.</title>
        <authorList>
            <person name="Marchant D.B."/>
            <person name="Chen G."/>
            <person name="Jenkins J."/>
            <person name="Shu S."/>
            <person name="Leebens-Mack J."/>
            <person name="Grimwood J."/>
            <person name="Schmutz J."/>
            <person name="Soltis P."/>
            <person name="Soltis D."/>
            <person name="Chen Z.-H."/>
        </authorList>
    </citation>
    <scope>NUCLEOTIDE SEQUENCE</scope>
    <source>
        <strain evidence="10">Whitten #5841</strain>
        <tissue evidence="10">Leaf</tissue>
    </source>
</reference>
<feature type="transmembrane region" description="Helical" evidence="8">
    <location>
        <begin position="512"/>
        <end position="532"/>
    </location>
</feature>
<dbReference type="PROSITE" id="PS00216">
    <property type="entry name" value="SUGAR_TRANSPORT_1"/>
    <property type="match status" value="1"/>
</dbReference>
<keyword evidence="11" id="KW-1185">Reference proteome</keyword>
<dbReference type="InterPro" id="IPR003663">
    <property type="entry name" value="Sugar/inositol_transpt"/>
</dbReference>
<feature type="transmembrane region" description="Helical" evidence="8">
    <location>
        <begin position="190"/>
        <end position="209"/>
    </location>
</feature>
<dbReference type="GO" id="GO:0016020">
    <property type="term" value="C:membrane"/>
    <property type="evidence" value="ECO:0007669"/>
    <property type="project" value="UniProtKB-SubCell"/>
</dbReference>
<proteinExistence type="inferred from homology"/>
<dbReference type="Proteomes" id="UP000825935">
    <property type="component" value="Chromosome 12"/>
</dbReference>
<evidence type="ECO:0000256" key="2">
    <source>
        <dbReference type="ARBA" id="ARBA00010992"/>
    </source>
</evidence>
<dbReference type="PROSITE" id="PS50850">
    <property type="entry name" value="MFS"/>
    <property type="match status" value="1"/>
</dbReference>
<feature type="transmembrane region" description="Helical" evidence="8">
    <location>
        <begin position="69"/>
        <end position="91"/>
    </location>
</feature>
<dbReference type="PRINTS" id="PR00171">
    <property type="entry name" value="SUGRTRNSPORT"/>
</dbReference>
<evidence type="ECO:0000256" key="7">
    <source>
        <dbReference type="RuleBase" id="RU003346"/>
    </source>
</evidence>
<dbReference type="InterPro" id="IPR005828">
    <property type="entry name" value="MFS_sugar_transport-like"/>
</dbReference>
<feature type="transmembrane region" description="Helical" evidence="8">
    <location>
        <begin position="342"/>
        <end position="362"/>
    </location>
</feature>
<dbReference type="Pfam" id="PF00083">
    <property type="entry name" value="Sugar_tr"/>
    <property type="match status" value="2"/>
</dbReference>
<dbReference type="OrthoDB" id="6339427at2759"/>
<keyword evidence="5 8" id="KW-1133">Transmembrane helix</keyword>
<feature type="transmembrane region" description="Helical" evidence="8">
    <location>
        <begin position="158"/>
        <end position="178"/>
    </location>
</feature>
<keyword evidence="3 7" id="KW-0813">Transport</keyword>
<evidence type="ECO:0000256" key="4">
    <source>
        <dbReference type="ARBA" id="ARBA00022692"/>
    </source>
</evidence>
<dbReference type="InterPro" id="IPR020846">
    <property type="entry name" value="MFS_dom"/>
</dbReference>
<dbReference type="PANTHER" id="PTHR48020:SF12">
    <property type="entry name" value="PROTON MYO-INOSITOL COTRANSPORTER"/>
    <property type="match status" value="1"/>
</dbReference>
<evidence type="ECO:0000256" key="1">
    <source>
        <dbReference type="ARBA" id="ARBA00004141"/>
    </source>
</evidence>
<dbReference type="EMBL" id="CM035417">
    <property type="protein sequence ID" value="KAH7424204.1"/>
    <property type="molecule type" value="Genomic_DNA"/>
</dbReference>
<keyword evidence="6 8" id="KW-0472">Membrane</keyword>
<dbReference type="AlphaFoldDB" id="A0A8T2TS07"/>
<comment type="caution">
    <text evidence="10">The sequence shown here is derived from an EMBL/GenBank/DDBJ whole genome shotgun (WGS) entry which is preliminary data.</text>
</comment>
<feature type="transmembrane region" description="Helical" evidence="8">
    <location>
        <begin position="473"/>
        <end position="492"/>
    </location>
</feature>
<dbReference type="PANTHER" id="PTHR48020">
    <property type="entry name" value="PROTON MYO-INOSITOL COTRANSPORTER"/>
    <property type="match status" value="1"/>
</dbReference>
<comment type="similarity">
    <text evidence="2 7">Belongs to the major facilitator superfamily. Sugar transporter (TC 2.A.1.1) family.</text>
</comment>
<dbReference type="FunFam" id="1.20.1250.20:FF:000121">
    <property type="entry name" value="Probable inositol transporter 2"/>
    <property type="match status" value="1"/>
</dbReference>
<dbReference type="Gene3D" id="1.20.1250.20">
    <property type="entry name" value="MFS general substrate transporter like domains"/>
    <property type="match status" value="3"/>
</dbReference>
<dbReference type="InterPro" id="IPR005829">
    <property type="entry name" value="Sugar_transporter_CS"/>
</dbReference>
<dbReference type="EMBL" id="CM035417">
    <property type="protein sequence ID" value="KAH7424203.1"/>
    <property type="molecule type" value="Genomic_DNA"/>
</dbReference>
<organism evidence="10 11">
    <name type="scientific">Ceratopteris richardii</name>
    <name type="common">Triangle waterfern</name>
    <dbReference type="NCBI Taxonomy" id="49495"/>
    <lineage>
        <taxon>Eukaryota</taxon>
        <taxon>Viridiplantae</taxon>
        <taxon>Streptophyta</taxon>
        <taxon>Embryophyta</taxon>
        <taxon>Tracheophyta</taxon>
        <taxon>Polypodiopsida</taxon>
        <taxon>Polypodiidae</taxon>
        <taxon>Polypodiales</taxon>
        <taxon>Pteridineae</taxon>
        <taxon>Pteridaceae</taxon>
        <taxon>Parkerioideae</taxon>
        <taxon>Ceratopteris</taxon>
    </lineage>
</organism>